<dbReference type="Pfam" id="PF02449">
    <property type="entry name" value="Glyco_hydro_42"/>
    <property type="match status" value="1"/>
</dbReference>
<dbReference type="Pfam" id="PF13290">
    <property type="entry name" value="CHB_HEX_C_1"/>
    <property type="match status" value="1"/>
</dbReference>
<dbReference type="InterPro" id="IPR001119">
    <property type="entry name" value="SLH_dom"/>
</dbReference>
<dbReference type="GO" id="GO:0009341">
    <property type="term" value="C:beta-galactosidase complex"/>
    <property type="evidence" value="ECO:0007669"/>
    <property type="project" value="InterPro"/>
</dbReference>
<name>A0A6B8RH11_9BACL</name>
<dbReference type="InterPro" id="IPR003476">
    <property type="entry name" value="Glyco_hydro_42"/>
</dbReference>
<dbReference type="Gene3D" id="2.60.40.1190">
    <property type="match status" value="1"/>
</dbReference>
<dbReference type="PANTHER" id="PTHR36447">
    <property type="entry name" value="BETA-GALACTOSIDASE GANA"/>
    <property type="match status" value="1"/>
</dbReference>
<dbReference type="InterPro" id="IPR010502">
    <property type="entry name" value="Carb-bd_dom_fam9"/>
</dbReference>
<dbReference type="PROSITE" id="PS51272">
    <property type="entry name" value="SLH"/>
    <property type="match status" value="3"/>
</dbReference>
<dbReference type="InterPro" id="IPR029062">
    <property type="entry name" value="Class_I_gatase-like"/>
</dbReference>
<dbReference type="GO" id="GO:0016052">
    <property type="term" value="P:carbohydrate catabolic process"/>
    <property type="evidence" value="ECO:0007669"/>
    <property type="project" value="InterPro"/>
</dbReference>
<dbReference type="InterPro" id="IPR017853">
    <property type="entry name" value="GH"/>
</dbReference>
<dbReference type="Pfam" id="PF06452">
    <property type="entry name" value="CBM9_1"/>
    <property type="match status" value="1"/>
</dbReference>
<dbReference type="EMBL" id="CP034235">
    <property type="protein sequence ID" value="QGQ94885.1"/>
    <property type="molecule type" value="Genomic_DNA"/>
</dbReference>
<dbReference type="CDD" id="cd09621">
    <property type="entry name" value="CBM9_like_5"/>
    <property type="match status" value="1"/>
</dbReference>
<gene>
    <name evidence="6" type="ORF">EHS13_08340</name>
</gene>
<dbReference type="InterPro" id="IPR013529">
    <property type="entry name" value="Glyco_hydro_42_N"/>
</dbReference>
<reference evidence="7" key="1">
    <citation type="submission" date="2018-11" db="EMBL/GenBank/DDBJ databases">
        <title>Complete genome sequence of Paenibacillus sp. ML311-T8.</title>
        <authorList>
            <person name="Nam Y.-D."/>
            <person name="Kang J."/>
            <person name="Chung W.-H."/>
            <person name="Park Y.S."/>
        </authorList>
    </citation>
    <scope>NUCLEOTIDE SEQUENCE [LARGE SCALE GENOMIC DNA]</scope>
    <source>
        <strain evidence="7">ML311-T8</strain>
    </source>
</reference>
<dbReference type="PANTHER" id="PTHR36447:SF2">
    <property type="entry name" value="BETA-GALACTOSIDASE YESZ"/>
    <property type="match status" value="1"/>
</dbReference>
<dbReference type="Gene3D" id="3.40.50.880">
    <property type="match status" value="1"/>
</dbReference>
<dbReference type="OrthoDB" id="222556at2"/>
<dbReference type="SUPFAM" id="SSF49785">
    <property type="entry name" value="Galactose-binding domain-like"/>
    <property type="match status" value="1"/>
</dbReference>
<dbReference type="InterPro" id="IPR059177">
    <property type="entry name" value="GH29D-like_dom"/>
</dbReference>
<accession>A0A6B8RH11</accession>
<dbReference type="GO" id="GO:0004565">
    <property type="term" value="F:beta-galactosidase activity"/>
    <property type="evidence" value="ECO:0007669"/>
    <property type="project" value="InterPro"/>
</dbReference>
<feature type="domain" description="SLH" evidence="5">
    <location>
        <begin position="1946"/>
        <end position="2009"/>
    </location>
</feature>
<keyword evidence="7" id="KW-1185">Reference proteome</keyword>
<feature type="domain" description="SLH" evidence="5">
    <location>
        <begin position="1886"/>
        <end position="1945"/>
    </location>
</feature>
<keyword evidence="4" id="KW-0326">Glycosidase</keyword>
<proteinExistence type="predicted"/>
<evidence type="ECO:0000256" key="2">
    <source>
        <dbReference type="ARBA" id="ARBA00022801"/>
    </source>
</evidence>
<dbReference type="KEGG" id="ppsc:EHS13_08340"/>
<keyword evidence="3" id="KW-0862">Zinc</keyword>
<dbReference type="Pfam" id="PF00395">
    <property type="entry name" value="SLH"/>
    <property type="match status" value="3"/>
</dbReference>
<evidence type="ECO:0000313" key="6">
    <source>
        <dbReference type="EMBL" id="QGQ94885.1"/>
    </source>
</evidence>
<organism evidence="6 7">
    <name type="scientific">Paenibacillus psychroresistens</name>
    <dbReference type="NCBI Taxonomy" id="1778678"/>
    <lineage>
        <taxon>Bacteria</taxon>
        <taxon>Bacillati</taxon>
        <taxon>Bacillota</taxon>
        <taxon>Bacilli</taxon>
        <taxon>Bacillales</taxon>
        <taxon>Paenibacillaceae</taxon>
        <taxon>Paenibacillus</taxon>
    </lineage>
</organism>
<dbReference type="CDD" id="cd03143">
    <property type="entry name" value="A4_beta-galactosidase_middle_domain"/>
    <property type="match status" value="1"/>
</dbReference>
<dbReference type="InterPro" id="IPR008979">
    <property type="entry name" value="Galactose-bd-like_sf"/>
</dbReference>
<evidence type="ECO:0000259" key="5">
    <source>
        <dbReference type="PROSITE" id="PS51272"/>
    </source>
</evidence>
<dbReference type="SUPFAM" id="SSF49344">
    <property type="entry name" value="CBD9-like"/>
    <property type="match status" value="1"/>
</dbReference>
<dbReference type="Proteomes" id="UP000426246">
    <property type="component" value="Chromosome"/>
</dbReference>
<evidence type="ECO:0000313" key="7">
    <source>
        <dbReference type="Proteomes" id="UP000426246"/>
    </source>
</evidence>
<sequence>MLKRLNAIVLIISMLIGLLGLGIMPANKAYAENIDTQVMSTKDEVVNGFEQLSQWAGEATTVAETVYKTEGAQSAKATFAVSNPANGNAWSGFYWEVGGSHLDLSEATQLKIDIRPVGVQTAGEVEPLHFKLEDSVGGVLYEDILPVQNANEWNTFNLDLSSISSANRASITYVVFYVFNQDASINGRTSLQYMFDNVRAVKPAAMIQHVVDGFEDLGKWGFDAGLTPVAETIYKTEGNQSLDITFPVPTENCCIGLFLKIPSPYVDMSGASQLKFDIRPVGSQSMGSEPIRFKLQDKVDGHVIYEDVLPVMNANEWNTFTLDLSNVPVEERSSIEYIVFYVFNEDSGINGRTSLHYMLDNVRMLTPIVNLTERVVNGFEDMSQWGFDEGLTPVTETVYKTEGNQSLDITFPVPTSNCCIGFFWKIPSPFIDMSGATKLKFDIRPVGSQSVDKEPIRFKLQDKVDGHVIYEDVLPAMIANEWNTFTLDLSNVPVEERSSIEYIVFYVFNGDASIGGRTTLHYMLDNIRILSPAQIQPVTATPGASAVLPGTPVSLATETSGASIFYTLDGTDPRSSASKIEYNGPITIEEVTLIKAYAEMEGFGKSAVSNFQFNIGTGVPGEEIYKLNSNVGDIGDSVLAGINKTTHIDQNGYMDDWSGQASFKLPSNISKQVIVNGWAGDADLSANVALAYDDNNLLVHVKVKDNVQSDFSNGDIWMGDSVQVAFSKDGTVYGPEYGFSYGQGTASKFSWNSGSAKLGVDSIKFKSSRDEGTKETTYDISIPWLAVLPVLPGEKVPFTLIVNDNDGNGRKGYIEWTPGIGNGKNATTLGSLILLQPTQTWSTGLYGPQKTLEESVDNYYLSLPNFGTDDIDFALSVPAANLTIDHLIVPAGKVLKKAIPVTFHALGNQEVKATLTENGTGIVKEAKVQVAVSRNDAGLNAAFDDLNARLPILEGLLSQAKAKNIPVDYETVNYTVIKNFIQYGKDDVASSFTSRADYVATELEKLFQEAETNLNAYLSGQKTALAVPRYVTGATDIEGYSFMGAAKTSVSDVIQNRPIFFTGYGHFNQAKADIPKFSDYGTNIIQMEIGPDGTVLAPEQGSDADFSISTTNIEDNIIPYLQNADDHNIAVSLLLSPHYFPAWAKTKWPDLANSNEGFLNYNVNAPKAREIVKAFIDTIVPLVKDHPSLHSIILTNEPKYDTRKDSFAVTPWHEFLEHKYSDIGSLNDIYGTDFTLFNEVAMPNADEATPLYYDWTTFNNDYFASWHEWMAGLVKELAPELPVSTKIMGNLNGVTTYGVDPEDFSKFSDINGNDNWNYLGNGAGGFLRENRFYDLQTSLKKAPVFNSETHVIADRDSVFTPEQAEHVETSMWQAAVHGRTASTVWVWERTNDATSDLNGSVLNRPDVVKTIGKLNLDLNRLAYEVTALQNITPQSAILYSLPSMVYTNQYLDTLDKAYEALTYNGQKVGFVSEKQTQIGGLNNYKLLIIPQATHVGAATLLAIKSFVAAGGKVIVIGNDALSFDENNKPLNAADRSAILSNSIVKDASMDMDTLKQTVRDELKTLGLMQVVLKDKSTGLPIDGVEWLSTEYNGKLLINFADYDSSSTSKNFNIEVNGKSVGTANELINGGTMDTNNITATLEKPYLISVNLNNGGGSTTPTNPVPAVPTIPVVDNGQKEFKDNLINVTPKLENGKAIAAISLSDFSKALENVKTDSQGESTVSIEIKAVDGTKEYVLQLPATLFNKESEHKNLEIKTPEGSVILPLNMFSEAETQGVKTIELSIASADASKLSNDIKQRIGSRPVVEISFNADGKVLHWNNPDVPVAVSIAYTPSKEELGNLEHIVVWYIDGTDAAIPVPNAQYDAATGMIVFTTTHFSKYAVAYNFTSFSDAAKFKWAQQSIEVMTSKGILNGTKDAALFNPDRSITRDEFMDALVKTLGISAKFDTNFSDLNKSDTFYNSIGIAKKLGITLGTGENKFNPGAQITRQEMAVFLVRALKIANKTLADGTENDLKIFTDAPKIASYAKEYMADLVKDGILVGDGHTIIPLGHLTKAQAAVVLYRIYNKN</sequence>
<feature type="domain" description="SLH" evidence="5">
    <location>
        <begin position="2014"/>
        <end position="2069"/>
    </location>
</feature>
<dbReference type="GO" id="GO:0030246">
    <property type="term" value="F:carbohydrate binding"/>
    <property type="evidence" value="ECO:0007669"/>
    <property type="project" value="InterPro"/>
</dbReference>
<keyword evidence="1" id="KW-0479">Metal-binding</keyword>
<keyword evidence="2" id="KW-0378">Hydrolase</keyword>
<evidence type="ECO:0000256" key="3">
    <source>
        <dbReference type="ARBA" id="ARBA00022833"/>
    </source>
</evidence>
<dbReference type="SUPFAM" id="SSF52317">
    <property type="entry name" value="Class I glutamine amidotransferase-like"/>
    <property type="match status" value="1"/>
</dbReference>
<protein>
    <recommendedName>
        <fullName evidence="5">SLH domain-containing protein</fullName>
    </recommendedName>
</protein>
<dbReference type="SUPFAM" id="SSF51445">
    <property type="entry name" value="(Trans)glycosidases"/>
    <property type="match status" value="1"/>
</dbReference>
<evidence type="ECO:0000256" key="4">
    <source>
        <dbReference type="ARBA" id="ARBA00023295"/>
    </source>
</evidence>
<evidence type="ECO:0000256" key="1">
    <source>
        <dbReference type="ARBA" id="ARBA00022723"/>
    </source>
</evidence>
<dbReference type="Gene3D" id="3.20.20.80">
    <property type="entry name" value="Glycosidases"/>
    <property type="match status" value="1"/>
</dbReference>
<dbReference type="GO" id="GO:0046872">
    <property type="term" value="F:metal ion binding"/>
    <property type="evidence" value="ECO:0007669"/>
    <property type="project" value="UniProtKB-KW"/>
</dbReference>
<dbReference type="RefSeq" id="WP_155699894.1">
    <property type="nucleotide sequence ID" value="NZ_CP034235.1"/>
</dbReference>